<evidence type="ECO:0000313" key="1">
    <source>
        <dbReference type="EMBL" id="CAG8800917.1"/>
    </source>
</evidence>
<name>A0ABN7VV82_GIGMA</name>
<organism evidence="1 2">
    <name type="scientific">Gigaspora margarita</name>
    <dbReference type="NCBI Taxonomy" id="4874"/>
    <lineage>
        <taxon>Eukaryota</taxon>
        <taxon>Fungi</taxon>
        <taxon>Fungi incertae sedis</taxon>
        <taxon>Mucoromycota</taxon>
        <taxon>Glomeromycotina</taxon>
        <taxon>Glomeromycetes</taxon>
        <taxon>Diversisporales</taxon>
        <taxon>Gigasporaceae</taxon>
        <taxon>Gigaspora</taxon>
    </lineage>
</organism>
<proteinExistence type="predicted"/>
<comment type="caution">
    <text evidence="1">The sequence shown here is derived from an EMBL/GenBank/DDBJ whole genome shotgun (WGS) entry which is preliminary data.</text>
</comment>
<reference evidence="1 2" key="1">
    <citation type="submission" date="2021-06" db="EMBL/GenBank/DDBJ databases">
        <authorList>
            <person name="Kallberg Y."/>
            <person name="Tangrot J."/>
            <person name="Rosling A."/>
        </authorList>
    </citation>
    <scope>NUCLEOTIDE SEQUENCE [LARGE SCALE GENOMIC DNA]</scope>
    <source>
        <strain evidence="1 2">120-4 pot B 10/14</strain>
    </source>
</reference>
<sequence>QFGNDVIGFWNYCASHAKELGQFHKVLAISQLRGILNQNCQVQELNELKRLYESTATTFLLDCSADDTDDEDSYTEFEDASEDDEDTISLWTSISDDDSEENNLSSLELTDINNESLVNEEYIVKDRKAKWPLNILFLSDLEAPFFANS</sequence>
<keyword evidence="2" id="KW-1185">Reference proteome</keyword>
<evidence type="ECO:0000313" key="2">
    <source>
        <dbReference type="Proteomes" id="UP000789901"/>
    </source>
</evidence>
<gene>
    <name evidence="1" type="ORF">GMARGA_LOCUS23082</name>
</gene>
<protein>
    <submittedName>
        <fullName evidence="1">13248_t:CDS:1</fullName>
    </submittedName>
</protein>
<feature type="non-terminal residue" evidence="1">
    <location>
        <position position="1"/>
    </location>
</feature>
<dbReference type="EMBL" id="CAJVQB010023021">
    <property type="protein sequence ID" value="CAG8800917.1"/>
    <property type="molecule type" value="Genomic_DNA"/>
</dbReference>
<accession>A0ABN7VV82</accession>
<dbReference type="Proteomes" id="UP000789901">
    <property type="component" value="Unassembled WGS sequence"/>
</dbReference>